<reference evidence="2 3" key="1">
    <citation type="submission" date="2024-02" db="EMBL/GenBank/DDBJ databases">
        <authorList>
            <person name="Chen Y."/>
            <person name="Shah S."/>
            <person name="Dougan E. K."/>
            <person name="Thang M."/>
            <person name="Chan C."/>
        </authorList>
    </citation>
    <scope>NUCLEOTIDE SEQUENCE [LARGE SCALE GENOMIC DNA]</scope>
</reference>
<dbReference type="Proteomes" id="UP001642484">
    <property type="component" value="Unassembled WGS sequence"/>
</dbReference>
<name>A0ABP0NDY9_9DINO</name>
<feature type="compositionally biased region" description="Basic and acidic residues" evidence="1">
    <location>
        <begin position="15"/>
        <end position="32"/>
    </location>
</feature>
<organism evidence="2 3">
    <name type="scientific">Durusdinium trenchii</name>
    <dbReference type="NCBI Taxonomy" id="1381693"/>
    <lineage>
        <taxon>Eukaryota</taxon>
        <taxon>Sar</taxon>
        <taxon>Alveolata</taxon>
        <taxon>Dinophyceae</taxon>
        <taxon>Suessiales</taxon>
        <taxon>Symbiodiniaceae</taxon>
        <taxon>Durusdinium</taxon>
    </lineage>
</organism>
<evidence type="ECO:0000313" key="3">
    <source>
        <dbReference type="Proteomes" id="UP001642484"/>
    </source>
</evidence>
<feature type="non-terminal residue" evidence="2">
    <location>
        <position position="1"/>
    </location>
</feature>
<evidence type="ECO:0000256" key="1">
    <source>
        <dbReference type="SAM" id="MobiDB-lite"/>
    </source>
</evidence>
<evidence type="ECO:0000313" key="2">
    <source>
        <dbReference type="EMBL" id="CAK9061891.1"/>
    </source>
</evidence>
<sequence>VIEVTAAKKVVKADTTVRGEEEPKAEPSHEAGVEVSSRSMYSLVAQSSNPTPHRSG</sequence>
<comment type="caution">
    <text evidence="2">The sequence shown here is derived from an EMBL/GenBank/DDBJ whole genome shotgun (WGS) entry which is preliminary data.</text>
</comment>
<proteinExistence type="predicted"/>
<keyword evidence="3" id="KW-1185">Reference proteome</keyword>
<accession>A0ABP0NDY9</accession>
<protein>
    <submittedName>
        <fullName evidence="2">Uncharacterized protein</fullName>
    </submittedName>
</protein>
<dbReference type="EMBL" id="CAXAMN010021648">
    <property type="protein sequence ID" value="CAK9061891.1"/>
    <property type="molecule type" value="Genomic_DNA"/>
</dbReference>
<gene>
    <name evidence="2" type="ORF">CCMP2556_LOCUS30436</name>
</gene>
<feature type="region of interest" description="Disordered" evidence="1">
    <location>
        <begin position="15"/>
        <end position="37"/>
    </location>
</feature>